<dbReference type="InterPro" id="IPR009050">
    <property type="entry name" value="Globin-like_sf"/>
</dbReference>
<dbReference type="GO" id="GO:0008941">
    <property type="term" value="F:nitric oxide dioxygenase NAD(P)H activity"/>
    <property type="evidence" value="ECO:0007669"/>
    <property type="project" value="TreeGrafter"/>
</dbReference>
<organism evidence="3 4">
    <name type="scientific">Salipiger thiooxidans</name>
    <dbReference type="NCBI Taxonomy" id="282683"/>
    <lineage>
        <taxon>Bacteria</taxon>
        <taxon>Pseudomonadati</taxon>
        <taxon>Pseudomonadota</taxon>
        <taxon>Alphaproteobacteria</taxon>
        <taxon>Rhodobacterales</taxon>
        <taxon>Roseobacteraceae</taxon>
        <taxon>Salipiger</taxon>
    </lineage>
</organism>
<keyword evidence="1" id="KW-0479">Metal-binding</keyword>
<accession>A0A1G7AT53</accession>
<dbReference type="PRINTS" id="PR01907">
    <property type="entry name" value="WORMGLOBIN"/>
</dbReference>
<protein>
    <submittedName>
        <fullName evidence="3">Hemoglobin-like flavoprotein</fullName>
    </submittedName>
</protein>
<dbReference type="PANTHER" id="PTHR43396:SF6">
    <property type="entry name" value="ABL201WP"/>
    <property type="match status" value="1"/>
</dbReference>
<keyword evidence="1" id="KW-0813">Transport</keyword>
<dbReference type="InterPro" id="IPR000971">
    <property type="entry name" value="Globin"/>
</dbReference>
<proteinExistence type="inferred from homology"/>
<dbReference type="GO" id="GO:0046210">
    <property type="term" value="P:nitric oxide catabolic process"/>
    <property type="evidence" value="ECO:0007669"/>
    <property type="project" value="TreeGrafter"/>
</dbReference>
<dbReference type="STRING" id="282683.SAMN04488105_101354"/>
<keyword evidence="1" id="KW-0349">Heme</keyword>
<keyword evidence="1" id="KW-0408">Iron</keyword>
<evidence type="ECO:0000313" key="3">
    <source>
        <dbReference type="EMBL" id="SDE17870.1"/>
    </source>
</evidence>
<sequence>MSLTPQNISDIRDSWQALAAEPEALTADFYETLFRHDPALRPLFGATDMAGQGRKLAAAIALVVKSADDLAPVLAPLEALGARHVVYGVQDGDYDTVGAALIETMSRRLGAHFTPAIRDAWLAAYGAVAGTMLAGAAAARRKSA</sequence>
<evidence type="ECO:0000313" key="4">
    <source>
        <dbReference type="Proteomes" id="UP000198994"/>
    </source>
</evidence>
<keyword evidence="1" id="KW-0561">Oxygen transport</keyword>
<dbReference type="GO" id="GO:0020037">
    <property type="term" value="F:heme binding"/>
    <property type="evidence" value="ECO:0007669"/>
    <property type="project" value="InterPro"/>
</dbReference>
<dbReference type="RefSeq" id="WP_089954633.1">
    <property type="nucleotide sequence ID" value="NZ_FNAV01000001.1"/>
</dbReference>
<evidence type="ECO:0000259" key="2">
    <source>
        <dbReference type="PROSITE" id="PS01033"/>
    </source>
</evidence>
<dbReference type="AlphaFoldDB" id="A0A1G7AT53"/>
<evidence type="ECO:0000256" key="1">
    <source>
        <dbReference type="RuleBase" id="RU000356"/>
    </source>
</evidence>
<dbReference type="EMBL" id="FNAV01000001">
    <property type="protein sequence ID" value="SDE17870.1"/>
    <property type="molecule type" value="Genomic_DNA"/>
</dbReference>
<gene>
    <name evidence="3" type="ORF">SAMN04488105_101354</name>
</gene>
<feature type="domain" description="Globin" evidence="2">
    <location>
        <begin position="2"/>
        <end position="137"/>
    </location>
</feature>
<dbReference type="CDD" id="cd12131">
    <property type="entry name" value="HGbI-like"/>
    <property type="match status" value="1"/>
</dbReference>
<name>A0A1G7AT53_9RHOB</name>
<keyword evidence="4" id="KW-1185">Reference proteome</keyword>
<dbReference type="GO" id="GO:0005344">
    <property type="term" value="F:oxygen carrier activity"/>
    <property type="evidence" value="ECO:0007669"/>
    <property type="project" value="UniProtKB-KW"/>
</dbReference>
<comment type="similarity">
    <text evidence="1">Belongs to the globin family.</text>
</comment>
<dbReference type="OrthoDB" id="3213438at2"/>
<reference evidence="4" key="1">
    <citation type="submission" date="2016-10" db="EMBL/GenBank/DDBJ databases">
        <authorList>
            <person name="Varghese N."/>
            <person name="Submissions S."/>
        </authorList>
    </citation>
    <scope>NUCLEOTIDE SEQUENCE [LARGE SCALE GENOMIC DNA]</scope>
    <source>
        <strain evidence="4">DSM 10146</strain>
    </source>
</reference>
<dbReference type="GO" id="GO:0071500">
    <property type="term" value="P:cellular response to nitrosative stress"/>
    <property type="evidence" value="ECO:0007669"/>
    <property type="project" value="TreeGrafter"/>
</dbReference>
<dbReference type="InterPro" id="IPR012292">
    <property type="entry name" value="Globin/Proto"/>
</dbReference>
<dbReference type="GO" id="GO:0019825">
    <property type="term" value="F:oxygen binding"/>
    <property type="evidence" value="ECO:0007669"/>
    <property type="project" value="InterPro"/>
</dbReference>
<dbReference type="GO" id="GO:0071949">
    <property type="term" value="F:FAD binding"/>
    <property type="evidence" value="ECO:0007669"/>
    <property type="project" value="TreeGrafter"/>
</dbReference>
<dbReference type="Proteomes" id="UP000198994">
    <property type="component" value="Unassembled WGS sequence"/>
</dbReference>
<dbReference type="Gene3D" id="1.10.490.10">
    <property type="entry name" value="Globins"/>
    <property type="match status" value="1"/>
</dbReference>
<dbReference type="Pfam" id="PF00042">
    <property type="entry name" value="Globin"/>
    <property type="match status" value="1"/>
</dbReference>
<dbReference type="SUPFAM" id="SSF46458">
    <property type="entry name" value="Globin-like"/>
    <property type="match status" value="1"/>
</dbReference>
<dbReference type="PROSITE" id="PS01033">
    <property type="entry name" value="GLOBIN"/>
    <property type="match status" value="1"/>
</dbReference>
<dbReference type="PANTHER" id="PTHR43396">
    <property type="entry name" value="FLAVOHEMOPROTEIN"/>
    <property type="match status" value="1"/>
</dbReference>